<feature type="domain" description="Ketoreductase" evidence="3">
    <location>
        <begin position="7"/>
        <end position="191"/>
    </location>
</feature>
<dbReference type="SUPFAM" id="SSF51735">
    <property type="entry name" value="NAD(P)-binding Rossmann-fold domains"/>
    <property type="match status" value="1"/>
</dbReference>
<dbReference type="PANTHER" id="PTHR42760">
    <property type="entry name" value="SHORT-CHAIN DEHYDROGENASES/REDUCTASES FAMILY MEMBER"/>
    <property type="match status" value="1"/>
</dbReference>
<sequence length="255" mass="26243">MFDLTGKKALVTGGGRGIGRGIALMLAKAGADVAINYVSHREEAEKVVSEVKSLGKNSLSVKADVSKKAEIEEMMKLVVGTFGKLDILVNNSGVLGGAPVVDMKEEDWDRILSVNLKGQFLCAQAAARQFIAKSSGGRIINLSSVASGGVGFGAAGFSNYSASKGGVIGFTESLAGELGPKGIRVNAIAPGLIESDMVSGITANKEVLAGILVRVPVGRVGKPEDIGAMAVFLASDESDYCNGATFYVDGGWLAT</sequence>
<evidence type="ECO:0000313" key="4">
    <source>
        <dbReference type="EMBL" id="KKR33047.1"/>
    </source>
</evidence>
<gene>
    <name evidence="4" type="ORF">UT63_C0025G0024</name>
</gene>
<comment type="caution">
    <text evidence="4">The sequence shown here is derived from an EMBL/GenBank/DDBJ whole genome shotgun (WGS) entry which is preliminary data.</text>
</comment>
<dbReference type="NCBIfam" id="NF005559">
    <property type="entry name" value="PRK07231.1"/>
    <property type="match status" value="1"/>
</dbReference>
<dbReference type="FunFam" id="3.40.50.720:FF:000084">
    <property type="entry name" value="Short-chain dehydrogenase reductase"/>
    <property type="match status" value="1"/>
</dbReference>
<dbReference type="Gene3D" id="3.40.50.720">
    <property type="entry name" value="NAD(P)-binding Rossmann-like Domain"/>
    <property type="match status" value="1"/>
</dbReference>
<dbReference type="InterPro" id="IPR002347">
    <property type="entry name" value="SDR_fam"/>
</dbReference>
<dbReference type="Pfam" id="PF13561">
    <property type="entry name" value="adh_short_C2"/>
    <property type="match status" value="1"/>
</dbReference>
<dbReference type="Proteomes" id="UP000034539">
    <property type="component" value="Unassembled WGS sequence"/>
</dbReference>
<dbReference type="NCBIfam" id="NF009466">
    <property type="entry name" value="PRK12826.1-2"/>
    <property type="match status" value="1"/>
</dbReference>
<proteinExistence type="inferred from homology"/>
<reference evidence="4 5" key="1">
    <citation type="journal article" date="2015" name="Nature">
        <title>rRNA introns, odd ribosomes, and small enigmatic genomes across a large radiation of phyla.</title>
        <authorList>
            <person name="Brown C.T."/>
            <person name="Hug L.A."/>
            <person name="Thomas B.C."/>
            <person name="Sharon I."/>
            <person name="Castelle C.J."/>
            <person name="Singh A."/>
            <person name="Wilkins M.J."/>
            <person name="Williams K.H."/>
            <person name="Banfield J.F."/>
        </authorList>
    </citation>
    <scope>NUCLEOTIDE SEQUENCE [LARGE SCALE GENOMIC DNA]</scope>
</reference>
<dbReference type="InterPro" id="IPR036291">
    <property type="entry name" value="NAD(P)-bd_dom_sf"/>
</dbReference>
<evidence type="ECO:0000313" key="5">
    <source>
        <dbReference type="Proteomes" id="UP000034539"/>
    </source>
</evidence>
<name>A0A0G0T5C2_9BACT</name>
<dbReference type="PANTHER" id="PTHR42760:SF133">
    <property type="entry name" value="3-OXOACYL-[ACYL-CARRIER-PROTEIN] REDUCTASE"/>
    <property type="match status" value="1"/>
</dbReference>
<dbReference type="GO" id="GO:0016616">
    <property type="term" value="F:oxidoreductase activity, acting on the CH-OH group of donors, NAD or NADP as acceptor"/>
    <property type="evidence" value="ECO:0007669"/>
    <property type="project" value="UniProtKB-ARBA"/>
</dbReference>
<evidence type="ECO:0000256" key="1">
    <source>
        <dbReference type="ARBA" id="ARBA00006484"/>
    </source>
</evidence>
<dbReference type="InterPro" id="IPR057326">
    <property type="entry name" value="KR_dom"/>
</dbReference>
<dbReference type="AlphaFoldDB" id="A0A0G0T5C2"/>
<dbReference type="EMBL" id="LBXN01000025">
    <property type="protein sequence ID" value="KKR33047.1"/>
    <property type="molecule type" value="Genomic_DNA"/>
</dbReference>
<dbReference type="PRINTS" id="PR00081">
    <property type="entry name" value="GDHRDH"/>
</dbReference>
<evidence type="ECO:0000256" key="2">
    <source>
        <dbReference type="ARBA" id="ARBA00023002"/>
    </source>
</evidence>
<keyword evidence="2" id="KW-0560">Oxidoreductase</keyword>
<accession>A0A0G0T5C2</accession>
<dbReference type="PROSITE" id="PS00061">
    <property type="entry name" value="ADH_SHORT"/>
    <property type="match status" value="1"/>
</dbReference>
<protein>
    <submittedName>
        <fullName evidence="4">3-oxoacyl-[acyl-carrier-protein] reductase</fullName>
    </submittedName>
</protein>
<evidence type="ECO:0000259" key="3">
    <source>
        <dbReference type="SMART" id="SM00822"/>
    </source>
</evidence>
<comment type="similarity">
    <text evidence="1">Belongs to the short-chain dehydrogenases/reductases (SDR) family.</text>
</comment>
<organism evidence="4 5">
    <name type="scientific">Candidatus Gottesmanbacteria bacterium GW2011_GWC2_39_8</name>
    <dbReference type="NCBI Taxonomy" id="1618450"/>
    <lineage>
        <taxon>Bacteria</taxon>
        <taxon>Candidatus Gottesmaniibacteriota</taxon>
    </lineage>
</organism>
<dbReference type="InterPro" id="IPR020904">
    <property type="entry name" value="Sc_DH/Rdtase_CS"/>
</dbReference>
<dbReference type="SMART" id="SM00822">
    <property type="entry name" value="PKS_KR"/>
    <property type="match status" value="1"/>
</dbReference>
<dbReference type="PRINTS" id="PR00080">
    <property type="entry name" value="SDRFAMILY"/>
</dbReference>